<dbReference type="CDD" id="cd08276">
    <property type="entry name" value="MDR7"/>
    <property type="match status" value="1"/>
</dbReference>
<feature type="domain" description="Enoyl reductase (ER)" evidence="2">
    <location>
        <begin position="18"/>
        <end position="344"/>
    </location>
</feature>
<dbReference type="RefSeq" id="XP_018000009.1">
    <property type="nucleotide sequence ID" value="XM_018140344.1"/>
</dbReference>
<dbReference type="AlphaFoldDB" id="A0A0N1HAX1"/>
<dbReference type="GO" id="GO:0016491">
    <property type="term" value="F:oxidoreductase activity"/>
    <property type="evidence" value="ECO:0007669"/>
    <property type="project" value="InterPro"/>
</dbReference>
<protein>
    <submittedName>
        <fullName evidence="3">Zinc-type alcohol dehydrogenase-like protein</fullName>
    </submittedName>
</protein>
<dbReference type="InterPro" id="IPR036291">
    <property type="entry name" value="NAD(P)-bd_dom_sf"/>
</dbReference>
<dbReference type="VEuPathDB" id="FungiDB:AB675_11492"/>
<evidence type="ECO:0000313" key="4">
    <source>
        <dbReference type="Proteomes" id="UP000038010"/>
    </source>
</evidence>
<dbReference type="PANTHER" id="PTHR45033">
    <property type="match status" value="1"/>
</dbReference>
<organism evidence="3 4">
    <name type="scientific">Cyphellophora attinorum</name>
    <dbReference type="NCBI Taxonomy" id="1664694"/>
    <lineage>
        <taxon>Eukaryota</taxon>
        <taxon>Fungi</taxon>
        <taxon>Dikarya</taxon>
        <taxon>Ascomycota</taxon>
        <taxon>Pezizomycotina</taxon>
        <taxon>Eurotiomycetes</taxon>
        <taxon>Chaetothyriomycetidae</taxon>
        <taxon>Chaetothyriales</taxon>
        <taxon>Cyphellophoraceae</taxon>
        <taxon>Cyphellophora</taxon>
    </lineage>
</organism>
<sequence>MRTQIPPTMKQWVTDYTGIDTLKQEEAPVPKPGAGEVLVRISAVSLNFRDVEVCMGDYDHHDSLPPPPNVVPCSDFLNISGRRPGNGNIQPNASDGSDHRRASAFGAWSAPSSVLSEYATFPLYGLVKAPANLSDEEGSTLPIAAATAWMAINWMQPIGQPLRGAEHIVLLQGTGGVSTAGLQLAHALGLKTIVTSSSGDKLKKAKELGADYLVNYREKTEWQEEVMKLTDGKGVDVIFEQGGPATLAKSFGCVRWGGLISCIGYLSGKQDVGDKIVNTNVLALRRNVTLKGIWNGPKDRLEEAVAVYDKHRIKPVIDKTFAFNEAREAFKYVAAGSHFGKVIVKV</sequence>
<proteinExistence type="predicted"/>
<reference evidence="3 4" key="1">
    <citation type="submission" date="2015-06" db="EMBL/GenBank/DDBJ databases">
        <title>Draft genome of the ant-associated black yeast Phialophora attae CBS 131958.</title>
        <authorList>
            <person name="Moreno L.F."/>
            <person name="Stielow B.J."/>
            <person name="de Hoog S."/>
            <person name="Vicente V.A."/>
            <person name="Weiss V.A."/>
            <person name="de Vries M."/>
            <person name="Cruz L.M."/>
            <person name="Souza E.M."/>
        </authorList>
    </citation>
    <scope>NUCLEOTIDE SEQUENCE [LARGE SCALE GENOMIC DNA]</scope>
    <source>
        <strain evidence="3 4">CBS 131958</strain>
    </source>
</reference>
<keyword evidence="4" id="KW-1185">Reference proteome</keyword>
<dbReference type="Pfam" id="PF00107">
    <property type="entry name" value="ADH_zinc_N"/>
    <property type="match status" value="1"/>
</dbReference>
<evidence type="ECO:0000313" key="3">
    <source>
        <dbReference type="EMBL" id="KPI40046.1"/>
    </source>
</evidence>
<dbReference type="InterPro" id="IPR020843">
    <property type="entry name" value="ER"/>
</dbReference>
<feature type="region of interest" description="Disordered" evidence="1">
    <location>
        <begin position="81"/>
        <end position="100"/>
    </location>
</feature>
<dbReference type="Gene3D" id="3.40.50.720">
    <property type="entry name" value="NAD(P)-binding Rossmann-like Domain"/>
    <property type="match status" value="1"/>
</dbReference>
<accession>A0A0N1HAX1</accession>
<dbReference type="Gene3D" id="3.90.180.10">
    <property type="entry name" value="Medium-chain alcohol dehydrogenases, catalytic domain"/>
    <property type="match status" value="1"/>
</dbReference>
<dbReference type="SUPFAM" id="SSF51735">
    <property type="entry name" value="NAD(P)-binding Rossmann-fold domains"/>
    <property type="match status" value="1"/>
</dbReference>
<evidence type="ECO:0000259" key="2">
    <source>
        <dbReference type="SMART" id="SM00829"/>
    </source>
</evidence>
<dbReference type="PANTHER" id="PTHR45033:SF1">
    <property type="entry name" value="OXIDOREDUCTASE (EUROFUNG)"/>
    <property type="match status" value="1"/>
</dbReference>
<dbReference type="SMART" id="SM00829">
    <property type="entry name" value="PKS_ER"/>
    <property type="match status" value="1"/>
</dbReference>
<evidence type="ECO:0000256" key="1">
    <source>
        <dbReference type="SAM" id="MobiDB-lite"/>
    </source>
</evidence>
<dbReference type="InterPro" id="IPR013149">
    <property type="entry name" value="ADH-like_C"/>
</dbReference>
<name>A0A0N1HAX1_9EURO</name>
<dbReference type="InterPro" id="IPR011032">
    <property type="entry name" value="GroES-like_sf"/>
</dbReference>
<dbReference type="InterPro" id="IPR052711">
    <property type="entry name" value="Zinc_ADH-like"/>
</dbReference>
<dbReference type="SUPFAM" id="SSF50129">
    <property type="entry name" value="GroES-like"/>
    <property type="match status" value="1"/>
</dbReference>
<dbReference type="Proteomes" id="UP000038010">
    <property type="component" value="Unassembled WGS sequence"/>
</dbReference>
<dbReference type="EMBL" id="LFJN01000013">
    <property type="protein sequence ID" value="KPI40046.1"/>
    <property type="molecule type" value="Genomic_DNA"/>
</dbReference>
<dbReference type="OrthoDB" id="3509362at2759"/>
<gene>
    <name evidence="3" type="ORF">AB675_11492</name>
</gene>
<comment type="caution">
    <text evidence="3">The sequence shown here is derived from an EMBL/GenBank/DDBJ whole genome shotgun (WGS) entry which is preliminary data.</text>
</comment>
<dbReference type="STRING" id="1664694.A0A0N1HAX1"/>
<dbReference type="GeneID" id="28732225"/>